<keyword evidence="1" id="KW-0812">Transmembrane</keyword>
<evidence type="ECO:0000313" key="4">
    <source>
        <dbReference type="Proteomes" id="UP000664904"/>
    </source>
</evidence>
<keyword evidence="1" id="KW-0472">Membrane</keyword>
<evidence type="ECO:0000259" key="2">
    <source>
        <dbReference type="Pfam" id="PF11893"/>
    </source>
</evidence>
<dbReference type="RefSeq" id="WP_208843433.1">
    <property type="nucleotide sequence ID" value="NZ_CP072133.1"/>
</dbReference>
<feature type="domain" description="Inner membrane protein YejM N-terminal" evidence="2">
    <location>
        <begin position="9"/>
        <end position="246"/>
    </location>
</feature>
<feature type="transmembrane region" description="Helical" evidence="1">
    <location>
        <begin position="21"/>
        <end position="41"/>
    </location>
</feature>
<dbReference type="InterPro" id="IPR024588">
    <property type="entry name" value="YejM_N"/>
</dbReference>
<feature type="transmembrane region" description="Helical" evidence="1">
    <location>
        <begin position="137"/>
        <end position="161"/>
    </location>
</feature>
<name>A0A975DHS6_9GAMM</name>
<accession>A0A975DHS6</accession>
<organism evidence="3 4">
    <name type="scientific">Pseudoalteromonas xiamenensis</name>
    <dbReference type="NCBI Taxonomy" id="882626"/>
    <lineage>
        <taxon>Bacteria</taxon>
        <taxon>Pseudomonadati</taxon>
        <taxon>Pseudomonadota</taxon>
        <taxon>Gammaproteobacteria</taxon>
        <taxon>Alteromonadales</taxon>
        <taxon>Pseudoalteromonadaceae</taxon>
        <taxon>Pseudoalteromonas</taxon>
    </lineage>
</organism>
<sequence length="499" mass="55369">MNLNPQSPFASKASQLLSWGHWFTFANIALVLLISLGYLWADSAPTTWLGRFYMVVTWLSHTSFITFLAFVLTVFPLSLVFPYPRHIRGMAAVIATLGLSWLCLDAFVYYQLGYHINFSSLSEILSVFVQTLSARPIFVSAIATLIIGAFFAFELVISNFAWKHLAELKQLKFPSYAAVCIVSCFAASHSIHIWADANSYFDITKQDNVLPMSYPTTAKSLLAKHNLIDIDQYKKSTQIDLDSKNIEFVTPELTGSCSAVDKPTTHILVFANNAQLLEFVGSNDTLKPFSTLLHPTSIEDSLFNLIYGLPAIYKRSMIDEERSPAWAKGGLLSVHGFPEFKYIPERQDAKIVIQFVNGNTLNIETTSPVIALSFANDEKSVVATSTFYSNIKAFKKAEGLIQPMDLLATVLSQVINCVERAAKSTLGHTVTSPESSHGVNHSQGVFIAFKKDRITLIKPDGSYQQMSAAEGFVIEQKLDIPFLIQSIKQIKQFGPSASQ</sequence>
<dbReference type="KEGG" id="pxi:J5O05_02320"/>
<feature type="transmembrane region" description="Helical" evidence="1">
    <location>
        <begin position="173"/>
        <end position="195"/>
    </location>
</feature>
<dbReference type="AlphaFoldDB" id="A0A975DHS6"/>
<evidence type="ECO:0000313" key="3">
    <source>
        <dbReference type="EMBL" id="QTH71809.1"/>
    </source>
</evidence>
<dbReference type="Pfam" id="PF11893">
    <property type="entry name" value="DUF3413"/>
    <property type="match status" value="1"/>
</dbReference>
<dbReference type="EMBL" id="CP072133">
    <property type="protein sequence ID" value="QTH71809.1"/>
    <property type="molecule type" value="Genomic_DNA"/>
</dbReference>
<keyword evidence="4" id="KW-1185">Reference proteome</keyword>
<dbReference type="Proteomes" id="UP000664904">
    <property type="component" value="Chromosome"/>
</dbReference>
<feature type="transmembrane region" description="Helical" evidence="1">
    <location>
        <begin position="90"/>
        <end position="112"/>
    </location>
</feature>
<reference evidence="3" key="1">
    <citation type="submission" date="2021-03" db="EMBL/GenBank/DDBJ databases">
        <title>Complete Genome of Pseudoalteromonas xiamenensis STKMTI.2, a new potential marine bacterium producing anti-Vibrio compounds.</title>
        <authorList>
            <person name="Handayani D.P."/>
            <person name="Isnansetyo A."/>
            <person name="Istiqomah I."/>
            <person name="Jumina J."/>
        </authorList>
    </citation>
    <scope>NUCLEOTIDE SEQUENCE</scope>
    <source>
        <strain evidence="3">STKMTI.2</strain>
    </source>
</reference>
<protein>
    <submittedName>
        <fullName evidence="3">DUF3413 domain-containing protein</fullName>
    </submittedName>
</protein>
<feature type="transmembrane region" description="Helical" evidence="1">
    <location>
        <begin position="61"/>
        <end position="83"/>
    </location>
</feature>
<keyword evidence="1" id="KW-1133">Transmembrane helix</keyword>
<proteinExistence type="predicted"/>
<evidence type="ECO:0000256" key="1">
    <source>
        <dbReference type="SAM" id="Phobius"/>
    </source>
</evidence>
<gene>
    <name evidence="3" type="ORF">J5O05_02320</name>
</gene>